<protein>
    <recommendedName>
        <fullName evidence="3">Actin-like protein ARP6</fullName>
    </recommendedName>
    <alternativeName>
        <fullName evidence="13">Actin-like protein arp6</fullName>
    </alternativeName>
    <alternativeName>
        <fullName evidence="11">Serine-threonine kinase receptor-associated protein</fullName>
    </alternativeName>
</protein>
<dbReference type="SUPFAM" id="SSF50978">
    <property type="entry name" value="WD40 repeat-like"/>
    <property type="match status" value="1"/>
</dbReference>
<sequence>MRTLILDNGSHAIKAGYSDSDHPILVPNTVTRTKRTKRVYVADLIDKSSDLSGLYYRSPFDRGYLVHWDAELAIWDRLLSDDVLGCRPTDTDLTLTEPVFNFPRIQQSMDEIVFEEYCFRSLIRAPAPKFSALNADVGGRMLTSYLKETVSFRYWDMMDETYIINAVKEKCCFVSQDFYRDLEIARKGRQSILAVDYVLPDFTNTKKGFIRGQDPDTESQMSDIQILPLCNERFAVPEALFHPMDVGLDQGGIHLAVVQAIMACEERLRPVMFSNIILVGGSAHIPGLQERLQAEVQALAPADGATVVVTLPDGPPAENAWRGARAVDIHESQDNDDGKPILREGPTGDWLGTFLGHKGAVWSAMLNADTSRAVTASADYTAKVWNAYTGEELVSLGHEQIVKSADFANDEATLVVTGGRDKMVRLFDIGSPNSPTTVLTHDVAIRSVKWSRHKQLAICAGEGNLIKLVDPRTSSVVKTLDAGSSVTSVSLTHDGKLLSCAAGNRVLAWDMDAFKVAKDVTMSYEVSVAAINPQRTRMVTGGRSDLLIRSCEYESGKELETHKGHHGPVHDACFSPDGEIYATGSEDGTVRLWQTSPGTAYGLWQLRKL</sequence>
<dbReference type="Proteomes" id="UP001140172">
    <property type="component" value="Unassembled WGS sequence"/>
</dbReference>
<dbReference type="FunFam" id="3.90.640.10:FF:000014">
    <property type="entry name" value="Putative actin-related protein 6"/>
    <property type="match status" value="1"/>
</dbReference>
<evidence type="ECO:0000256" key="11">
    <source>
        <dbReference type="ARBA" id="ARBA00040390"/>
    </source>
</evidence>
<dbReference type="Gene3D" id="3.90.640.10">
    <property type="entry name" value="Actin, Chain A, domain 4"/>
    <property type="match status" value="1"/>
</dbReference>
<comment type="similarity">
    <text evidence="2">Belongs to the actin family. ARP6 subfamily.</text>
</comment>
<evidence type="ECO:0000256" key="8">
    <source>
        <dbReference type="ARBA" id="ARBA00023187"/>
    </source>
</evidence>
<dbReference type="EMBL" id="JANBUM010000042">
    <property type="protein sequence ID" value="KAJ2786836.1"/>
    <property type="molecule type" value="Genomic_DNA"/>
</dbReference>
<dbReference type="OrthoDB" id="408728at2759"/>
<dbReference type="InterPro" id="IPR043129">
    <property type="entry name" value="ATPase_NBD"/>
</dbReference>
<dbReference type="Gene3D" id="2.30.36.70">
    <property type="entry name" value="Actin, Chain A, domain 2"/>
    <property type="match status" value="1"/>
</dbReference>
<feature type="repeat" description="WD" evidence="14">
    <location>
        <begin position="562"/>
        <end position="594"/>
    </location>
</feature>
<dbReference type="InterPro" id="IPR004000">
    <property type="entry name" value="Actin"/>
</dbReference>
<proteinExistence type="inferred from homology"/>
<dbReference type="GO" id="GO:0000387">
    <property type="term" value="P:spliceosomal snRNP assembly"/>
    <property type="evidence" value="ECO:0007669"/>
    <property type="project" value="TreeGrafter"/>
</dbReference>
<dbReference type="Gene3D" id="3.30.420.40">
    <property type="match status" value="2"/>
</dbReference>
<comment type="subcellular location">
    <subcellularLocation>
        <location evidence="1">Cytoplasm</location>
    </subcellularLocation>
</comment>
<dbReference type="InterPro" id="IPR036322">
    <property type="entry name" value="WD40_repeat_dom_sf"/>
</dbReference>
<dbReference type="PANTHER" id="PTHR19877:SF13">
    <property type="entry name" value="SERINE-THREONINE KINASE RECEPTOR-ASSOCIATED PROTEIN"/>
    <property type="match status" value="1"/>
</dbReference>
<dbReference type="CDD" id="cd10210">
    <property type="entry name" value="ASKHA_NBD_Arp6"/>
    <property type="match status" value="1"/>
</dbReference>
<evidence type="ECO:0000313" key="15">
    <source>
        <dbReference type="EMBL" id="KAJ2786836.1"/>
    </source>
</evidence>
<dbReference type="PROSITE" id="PS50294">
    <property type="entry name" value="WD_REPEATS_REGION"/>
    <property type="match status" value="2"/>
</dbReference>
<dbReference type="PROSITE" id="PS50082">
    <property type="entry name" value="WD_REPEATS_2"/>
    <property type="match status" value="3"/>
</dbReference>
<evidence type="ECO:0000256" key="5">
    <source>
        <dbReference type="ARBA" id="ARBA00022574"/>
    </source>
</evidence>
<dbReference type="CDD" id="cd00200">
    <property type="entry name" value="WD40"/>
    <property type="match status" value="1"/>
</dbReference>
<reference evidence="15" key="1">
    <citation type="submission" date="2022-07" db="EMBL/GenBank/DDBJ databases">
        <title>Phylogenomic reconstructions and comparative analyses of Kickxellomycotina fungi.</title>
        <authorList>
            <person name="Reynolds N.K."/>
            <person name="Stajich J.E."/>
            <person name="Barry K."/>
            <person name="Grigoriev I.V."/>
            <person name="Crous P."/>
            <person name="Smith M.E."/>
        </authorList>
    </citation>
    <scope>NUCLEOTIDE SEQUENCE</scope>
    <source>
        <strain evidence="15">BCRC 34489</strain>
    </source>
</reference>
<dbReference type="SMART" id="SM00268">
    <property type="entry name" value="ACTIN"/>
    <property type="match status" value="1"/>
</dbReference>
<dbReference type="SMART" id="SM00320">
    <property type="entry name" value="WD40"/>
    <property type="match status" value="5"/>
</dbReference>
<accession>A0A9W8HK90</accession>
<evidence type="ECO:0000256" key="13">
    <source>
        <dbReference type="ARBA" id="ARBA00073820"/>
    </source>
</evidence>
<name>A0A9W8HK90_9FUNG</name>
<dbReference type="InterPro" id="IPR015943">
    <property type="entry name" value="WD40/YVTN_repeat-like_dom_sf"/>
</dbReference>
<comment type="similarity">
    <text evidence="10">Belongs to the WD repeat STRAP family.</text>
</comment>
<dbReference type="GO" id="GO:0032797">
    <property type="term" value="C:SMN complex"/>
    <property type="evidence" value="ECO:0007669"/>
    <property type="project" value="TreeGrafter"/>
</dbReference>
<dbReference type="SUPFAM" id="SSF53067">
    <property type="entry name" value="Actin-like ATPase domain"/>
    <property type="match status" value="2"/>
</dbReference>
<feature type="repeat" description="WD" evidence="14">
    <location>
        <begin position="354"/>
        <end position="395"/>
    </location>
</feature>
<evidence type="ECO:0000313" key="16">
    <source>
        <dbReference type="Proteomes" id="UP001140172"/>
    </source>
</evidence>
<dbReference type="AlphaFoldDB" id="A0A9W8HK90"/>
<evidence type="ECO:0000256" key="9">
    <source>
        <dbReference type="ARBA" id="ARBA00025222"/>
    </source>
</evidence>
<evidence type="ECO:0000256" key="1">
    <source>
        <dbReference type="ARBA" id="ARBA00004496"/>
    </source>
</evidence>
<dbReference type="PANTHER" id="PTHR19877">
    <property type="entry name" value="EUKARYOTIC TRANSLATION INITIATION FACTOR 3 SUBUNIT I"/>
    <property type="match status" value="1"/>
</dbReference>
<evidence type="ECO:0000256" key="6">
    <source>
        <dbReference type="ARBA" id="ARBA00022664"/>
    </source>
</evidence>
<dbReference type="GO" id="GO:0005634">
    <property type="term" value="C:nucleus"/>
    <property type="evidence" value="ECO:0007669"/>
    <property type="project" value="UniProtKB-ARBA"/>
</dbReference>
<evidence type="ECO:0000256" key="2">
    <source>
        <dbReference type="ARBA" id="ARBA00005665"/>
    </source>
</evidence>
<dbReference type="Pfam" id="PF00400">
    <property type="entry name" value="WD40"/>
    <property type="match status" value="4"/>
</dbReference>
<keyword evidence="5 14" id="KW-0853">WD repeat</keyword>
<comment type="function">
    <text evidence="9">Component of the SWR1 complex which mediates the ATP-dependent exchange of histone H2A for the H2A variant HZT1 leading to transcriptional regulation of selected genes by chromatin remodeling. Involved in chromosome stability.</text>
</comment>
<dbReference type="InterPro" id="IPR001680">
    <property type="entry name" value="WD40_rpt"/>
</dbReference>
<comment type="caution">
    <text evidence="15">The sequence shown here is derived from an EMBL/GenBank/DDBJ whole genome shotgun (WGS) entry which is preliminary data.</text>
</comment>
<dbReference type="GO" id="GO:0003723">
    <property type="term" value="F:RNA binding"/>
    <property type="evidence" value="ECO:0007669"/>
    <property type="project" value="TreeGrafter"/>
</dbReference>
<keyword evidence="7" id="KW-0677">Repeat</keyword>
<keyword evidence="8" id="KW-0508">mRNA splicing</keyword>
<keyword evidence="6" id="KW-0507">mRNA processing</keyword>
<evidence type="ECO:0000256" key="14">
    <source>
        <dbReference type="PROSITE-ProRule" id="PRU00221"/>
    </source>
</evidence>
<evidence type="ECO:0000256" key="12">
    <source>
        <dbReference type="ARBA" id="ARBA00063309"/>
    </source>
</evidence>
<organism evidence="15 16">
    <name type="scientific">Coemansia interrupta</name>
    <dbReference type="NCBI Taxonomy" id="1126814"/>
    <lineage>
        <taxon>Eukaryota</taxon>
        <taxon>Fungi</taxon>
        <taxon>Fungi incertae sedis</taxon>
        <taxon>Zoopagomycota</taxon>
        <taxon>Kickxellomycotina</taxon>
        <taxon>Kickxellomycetes</taxon>
        <taxon>Kickxellales</taxon>
        <taxon>Kickxellaceae</taxon>
        <taxon>Coemansia</taxon>
    </lineage>
</organism>
<keyword evidence="4" id="KW-0963">Cytoplasm</keyword>
<evidence type="ECO:0000256" key="10">
    <source>
        <dbReference type="ARBA" id="ARBA00038394"/>
    </source>
</evidence>
<dbReference type="Pfam" id="PF00022">
    <property type="entry name" value="Actin"/>
    <property type="match status" value="2"/>
</dbReference>
<gene>
    <name evidence="15" type="primary">ARP6</name>
    <name evidence="15" type="ORF">GGI15_001198</name>
</gene>
<evidence type="ECO:0000256" key="3">
    <source>
        <dbReference type="ARBA" id="ARBA00018633"/>
    </source>
</evidence>
<feature type="repeat" description="WD" evidence="14">
    <location>
        <begin position="395"/>
        <end position="437"/>
    </location>
</feature>
<keyword evidence="16" id="KW-1185">Reference proteome</keyword>
<dbReference type="Gene3D" id="2.130.10.10">
    <property type="entry name" value="YVTN repeat-like/Quinoprotein amine dehydrogenase"/>
    <property type="match status" value="1"/>
</dbReference>
<evidence type="ECO:0000256" key="4">
    <source>
        <dbReference type="ARBA" id="ARBA00022490"/>
    </source>
</evidence>
<evidence type="ECO:0000256" key="7">
    <source>
        <dbReference type="ARBA" id="ARBA00022737"/>
    </source>
</evidence>
<comment type="subunit">
    <text evidence="12">Component of the SWR1 chromatin remodeling complex.</text>
</comment>